<gene>
    <name evidence="8" type="ORF">FBR43_12445</name>
</gene>
<dbReference type="GO" id="GO:0016020">
    <property type="term" value="C:membrane"/>
    <property type="evidence" value="ECO:0007669"/>
    <property type="project" value="UniProtKB-SubCell"/>
</dbReference>
<dbReference type="RefSeq" id="WP_136944209.1">
    <property type="nucleotide sequence ID" value="NZ_SWKR01000002.1"/>
</dbReference>
<dbReference type="PANTHER" id="PTHR43840">
    <property type="entry name" value="MITOCHONDRIAL METAL TRANSPORTER 1-RELATED"/>
    <property type="match status" value="1"/>
</dbReference>
<dbReference type="InterPro" id="IPR058533">
    <property type="entry name" value="Cation_efflux_TM"/>
</dbReference>
<dbReference type="Pfam" id="PF01545">
    <property type="entry name" value="Cation_efflux"/>
    <property type="match status" value="1"/>
</dbReference>
<keyword evidence="3 6" id="KW-0812">Transmembrane</keyword>
<evidence type="ECO:0000313" key="9">
    <source>
        <dbReference type="Proteomes" id="UP000309138"/>
    </source>
</evidence>
<keyword evidence="9" id="KW-1185">Reference proteome</keyword>
<keyword evidence="2" id="KW-0813">Transport</keyword>
<keyword evidence="5 6" id="KW-0472">Membrane</keyword>
<sequence>MACNSCASAKPDANNNPTWRRALWIALAVNAAMFVAEMAAGVAGGSKALQADALDFLGDAANYAISLGVAGMALAWRARAALLKGATLAILGIYVLAASLWAVWQGRTPDAELMGVVGVAALVANAGVALMLYRFRSGDANMRSVWICSRNDAIGNVAVVLAAAGVFGTGTAWPDLIVAAIMALLGISGGVQIIRQARRELAGERDACDDPLAGVA</sequence>
<keyword evidence="4 6" id="KW-1133">Transmembrane helix</keyword>
<dbReference type="OrthoDB" id="9799649at2"/>
<comment type="subcellular location">
    <subcellularLocation>
        <location evidence="1">Membrane</location>
        <topology evidence="1">Multi-pass membrane protein</topology>
    </subcellularLocation>
</comment>
<dbReference type="Gene3D" id="1.20.1510.10">
    <property type="entry name" value="Cation efflux protein transmembrane domain"/>
    <property type="match status" value="1"/>
</dbReference>
<dbReference type="InterPro" id="IPR050291">
    <property type="entry name" value="CDF_Transporter"/>
</dbReference>
<feature type="transmembrane region" description="Helical" evidence="6">
    <location>
        <begin position="153"/>
        <end position="170"/>
    </location>
</feature>
<protein>
    <submittedName>
        <fullName evidence="8">Cation transporter</fullName>
    </submittedName>
</protein>
<evidence type="ECO:0000256" key="4">
    <source>
        <dbReference type="ARBA" id="ARBA00022989"/>
    </source>
</evidence>
<name>A0A4U1L3J1_9SPHN</name>
<feature type="transmembrane region" description="Helical" evidence="6">
    <location>
        <begin position="60"/>
        <end position="78"/>
    </location>
</feature>
<organism evidence="8 9">
    <name type="scientific">Sphingomonas baiyangensis</name>
    <dbReference type="NCBI Taxonomy" id="2572576"/>
    <lineage>
        <taxon>Bacteria</taxon>
        <taxon>Pseudomonadati</taxon>
        <taxon>Pseudomonadota</taxon>
        <taxon>Alphaproteobacteria</taxon>
        <taxon>Sphingomonadales</taxon>
        <taxon>Sphingomonadaceae</taxon>
        <taxon>Sphingomonas</taxon>
    </lineage>
</organism>
<proteinExistence type="predicted"/>
<feature type="domain" description="Cation efflux protein transmembrane" evidence="7">
    <location>
        <begin position="23"/>
        <end position="201"/>
    </location>
</feature>
<dbReference type="PANTHER" id="PTHR43840:SF15">
    <property type="entry name" value="MITOCHONDRIAL METAL TRANSPORTER 1-RELATED"/>
    <property type="match status" value="1"/>
</dbReference>
<evidence type="ECO:0000313" key="8">
    <source>
        <dbReference type="EMBL" id="TKD51471.1"/>
    </source>
</evidence>
<evidence type="ECO:0000256" key="2">
    <source>
        <dbReference type="ARBA" id="ARBA00022448"/>
    </source>
</evidence>
<evidence type="ECO:0000256" key="3">
    <source>
        <dbReference type="ARBA" id="ARBA00022692"/>
    </source>
</evidence>
<evidence type="ECO:0000256" key="1">
    <source>
        <dbReference type="ARBA" id="ARBA00004141"/>
    </source>
</evidence>
<feature type="transmembrane region" description="Helical" evidence="6">
    <location>
        <begin position="85"/>
        <end position="104"/>
    </location>
</feature>
<comment type="caution">
    <text evidence="8">The sequence shown here is derived from an EMBL/GenBank/DDBJ whole genome shotgun (WGS) entry which is preliminary data.</text>
</comment>
<feature type="transmembrane region" description="Helical" evidence="6">
    <location>
        <begin position="176"/>
        <end position="194"/>
    </location>
</feature>
<dbReference type="Proteomes" id="UP000309138">
    <property type="component" value="Unassembled WGS sequence"/>
</dbReference>
<feature type="transmembrane region" description="Helical" evidence="6">
    <location>
        <begin position="116"/>
        <end position="133"/>
    </location>
</feature>
<dbReference type="EMBL" id="SWKR01000002">
    <property type="protein sequence ID" value="TKD51471.1"/>
    <property type="molecule type" value="Genomic_DNA"/>
</dbReference>
<accession>A0A4U1L3J1</accession>
<evidence type="ECO:0000256" key="6">
    <source>
        <dbReference type="SAM" id="Phobius"/>
    </source>
</evidence>
<dbReference type="SUPFAM" id="SSF161111">
    <property type="entry name" value="Cation efflux protein transmembrane domain-like"/>
    <property type="match status" value="1"/>
</dbReference>
<evidence type="ECO:0000259" key="7">
    <source>
        <dbReference type="Pfam" id="PF01545"/>
    </source>
</evidence>
<dbReference type="AlphaFoldDB" id="A0A4U1L3J1"/>
<dbReference type="GO" id="GO:0008324">
    <property type="term" value="F:monoatomic cation transmembrane transporter activity"/>
    <property type="evidence" value="ECO:0007669"/>
    <property type="project" value="InterPro"/>
</dbReference>
<dbReference type="InterPro" id="IPR027469">
    <property type="entry name" value="Cation_efflux_TMD_sf"/>
</dbReference>
<feature type="transmembrane region" description="Helical" evidence="6">
    <location>
        <begin position="22"/>
        <end position="40"/>
    </location>
</feature>
<evidence type="ECO:0000256" key="5">
    <source>
        <dbReference type="ARBA" id="ARBA00023136"/>
    </source>
</evidence>
<reference evidence="8 9" key="1">
    <citation type="submission" date="2019-04" db="EMBL/GenBank/DDBJ databases">
        <authorList>
            <person name="Yang Y."/>
            <person name="Wei D."/>
        </authorList>
    </citation>
    <scope>NUCLEOTIDE SEQUENCE [LARGE SCALE GENOMIC DNA]</scope>
    <source>
        <strain evidence="8 9">L-1-4w-11</strain>
    </source>
</reference>